<evidence type="ECO:0000256" key="4">
    <source>
        <dbReference type="ARBA" id="ARBA00023186"/>
    </source>
</evidence>
<dbReference type="InterPro" id="IPR008622">
    <property type="entry name" value="FliT"/>
</dbReference>
<keyword evidence="2" id="KW-0963">Cytoplasm</keyword>
<keyword evidence="6" id="KW-0282">Flagellum</keyword>
<sequence>MESHLDLLQEYTQLLATSREMLMLAEKGEWDELIRYETHYLLAVEAVTGGQHSLNIPASMHHQLRPILKQLLDNEVLIKKYLHQRMEALKALIGQTSVQHSLNTTYGQLAGNILYPREL</sequence>
<dbReference type="EMBL" id="ABLOKC030000007">
    <property type="protein sequence ID" value="EML1471029.1"/>
    <property type="molecule type" value="Genomic_DNA"/>
</dbReference>
<evidence type="ECO:0000313" key="6">
    <source>
        <dbReference type="EMBL" id="EML1471029.1"/>
    </source>
</evidence>
<dbReference type="Gene3D" id="1.20.58.380">
    <property type="entry name" value="Flagellar protein flit"/>
    <property type="match status" value="1"/>
</dbReference>
<evidence type="ECO:0000256" key="3">
    <source>
        <dbReference type="ARBA" id="ARBA00022795"/>
    </source>
</evidence>
<keyword evidence="3" id="KW-1005">Bacterial flagellum biogenesis</keyword>
<keyword evidence="6" id="KW-0966">Cell projection</keyword>
<accession>A0AAI9GLT1</accession>
<evidence type="ECO:0000256" key="2">
    <source>
        <dbReference type="ARBA" id="ARBA00022490"/>
    </source>
</evidence>
<protein>
    <recommendedName>
        <fullName evidence="5">Flagellar protein FliT</fullName>
    </recommendedName>
</protein>
<dbReference type="GO" id="GO:0044781">
    <property type="term" value="P:bacterial-type flagellum organization"/>
    <property type="evidence" value="ECO:0007669"/>
    <property type="project" value="UniProtKB-KW"/>
</dbReference>
<dbReference type="AlphaFoldDB" id="A0AAI9GLT1"/>
<reference evidence="6" key="1">
    <citation type="submission" date="2024-02" db="EMBL/GenBank/DDBJ databases">
        <authorList>
            <consortium name="Clinical and Environmental Microbiology Branch: Whole genome sequencing antimicrobial resistance pathogens in the healthcare setting"/>
        </authorList>
    </citation>
    <scope>NUCLEOTIDE SEQUENCE</scope>
    <source>
        <strain evidence="6">2021DK-00143</strain>
    </source>
</reference>
<name>A0AAI9GLT1_PLUGE</name>
<dbReference type="Pfam" id="PF05400">
    <property type="entry name" value="FliT"/>
    <property type="match status" value="1"/>
</dbReference>
<organism evidence="6">
    <name type="scientific">Pluralibacter gergoviae</name>
    <name type="common">Enterobacter gergoviae</name>
    <dbReference type="NCBI Taxonomy" id="61647"/>
    <lineage>
        <taxon>Bacteria</taxon>
        <taxon>Pseudomonadati</taxon>
        <taxon>Pseudomonadota</taxon>
        <taxon>Gammaproteobacteria</taxon>
        <taxon>Enterobacterales</taxon>
        <taxon>Enterobacteriaceae</taxon>
        <taxon>Pluralibacter</taxon>
    </lineage>
</organism>
<evidence type="ECO:0000256" key="5">
    <source>
        <dbReference type="ARBA" id="ARBA00093797"/>
    </source>
</evidence>
<dbReference type="RefSeq" id="WP_048284976.1">
    <property type="nucleotide sequence ID" value="NZ_CACVCI010000001.1"/>
</dbReference>
<evidence type="ECO:0000256" key="1">
    <source>
        <dbReference type="ARBA" id="ARBA00004514"/>
    </source>
</evidence>
<keyword evidence="4" id="KW-0143">Chaperone</keyword>
<keyword evidence="6" id="KW-0969">Cilium</keyword>
<comment type="caution">
    <text evidence="6">The sequence shown here is derived from an EMBL/GenBank/DDBJ whole genome shotgun (WGS) entry which is preliminary data.</text>
</comment>
<gene>
    <name evidence="6" type="primary">fliT</name>
    <name evidence="6" type="ORF">QEG54_001739</name>
</gene>
<proteinExistence type="predicted"/>
<comment type="subcellular location">
    <subcellularLocation>
        <location evidence="1">Cytoplasm</location>
        <location evidence="1">Cytosol</location>
    </subcellularLocation>
</comment>